<gene>
    <name evidence="6" type="ORF">AYL99_08352</name>
</gene>
<feature type="compositionally biased region" description="Low complexity" evidence="4">
    <location>
        <begin position="243"/>
        <end position="259"/>
    </location>
</feature>
<feature type="domain" description="HMG box" evidence="5">
    <location>
        <begin position="276"/>
        <end position="342"/>
    </location>
</feature>
<keyword evidence="3" id="KW-0238">DNA-binding</keyword>
<evidence type="ECO:0000259" key="5">
    <source>
        <dbReference type="PROSITE" id="PS50118"/>
    </source>
</evidence>
<evidence type="ECO:0000313" key="6">
    <source>
        <dbReference type="EMBL" id="OAP57614.1"/>
    </source>
</evidence>
<dbReference type="InterPro" id="IPR036910">
    <property type="entry name" value="HMG_box_dom_sf"/>
</dbReference>
<dbReference type="Gene3D" id="1.10.30.10">
    <property type="entry name" value="High mobility group box domain"/>
    <property type="match status" value="1"/>
</dbReference>
<reference evidence="6 7" key="1">
    <citation type="submission" date="2016-04" db="EMBL/GenBank/DDBJ databases">
        <title>Draft genome of Fonsecaea erecta CBS 125763.</title>
        <authorList>
            <person name="Weiss V.A."/>
            <person name="Vicente V.A."/>
            <person name="Raittz R.T."/>
            <person name="Moreno L.F."/>
            <person name="De Souza E.M."/>
            <person name="Pedrosa F.O."/>
            <person name="Steffens M.B."/>
            <person name="Faoro H."/>
            <person name="Tadra-Sfeir M.Z."/>
            <person name="Najafzadeh M.J."/>
            <person name="Felipe M.S."/>
            <person name="Teixeira M."/>
            <person name="Sun J."/>
            <person name="Xi L."/>
            <person name="Gomes R."/>
            <person name="De Azevedo C.M."/>
            <person name="Salgado C.G."/>
            <person name="Da Silva M.B."/>
            <person name="Nascimento M.F."/>
            <person name="Queiroz-Telles F."/>
            <person name="Attili D.S."/>
            <person name="Gorbushina A."/>
        </authorList>
    </citation>
    <scope>NUCLEOTIDE SEQUENCE [LARGE SCALE GENOMIC DNA]</scope>
    <source>
        <strain evidence="6 7">CBS 125763</strain>
    </source>
</reference>
<dbReference type="InterPro" id="IPR056513">
    <property type="entry name" value="INO80F"/>
</dbReference>
<dbReference type="Proteomes" id="UP000078343">
    <property type="component" value="Unassembled WGS sequence"/>
</dbReference>
<comment type="subcellular location">
    <subcellularLocation>
        <location evidence="1">Nucleus</location>
    </subcellularLocation>
</comment>
<comment type="caution">
    <text evidence="6">The sequence shown here is derived from an EMBL/GenBank/DDBJ whole genome shotgun (WGS) entry which is preliminary data.</text>
</comment>
<protein>
    <recommendedName>
        <fullName evidence="5">HMG box domain-containing protein</fullName>
    </recommendedName>
</protein>
<dbReference type="STRING" id="1367422.A0A178ZCU4"/>
<sequence>MDTSKDTPFPPAGDLPLHRNAPLAPTQELAYRKKCIQLKRRLAEIETNNDATRKRIIQETEHVQKMRLMRAILLNHLQDIMSAPAKKLTPEQLDKIGVLANGSMKLAELAGSGVAPELQRRRPEGEGLLDDSSEASEEDEPEPVERPERRRRTNNTFRETIMNTTTPGETMPAMYQQSTLPNLAPASSFSPIPPHDPATLTSSFRVKSTTPQATANPATQQQFPDATYPQSSPMPVNQHLGVSYQSPSQPRPPSIASAPDAGANGLARSPGVPVRPERPEAPYVQFTMHMRPQLEADDYPPEQIPARIQAEWDGLSADNRKLWDDRYEDQMKEYTAAMDAWKRANRREPSGSGFASINS</sequence>
<feature type="region of interest" description="Disordered" evidence="4">
    <location>
        <begin position="1"/>
        <end position="21"/>
    </location>
</feature>
<dbReference type="PROSITE" id="PS50118">
    <property type="entry name" value="HMG_BOX_2"/>
    <property type="match status" value="1"/>
</dbReference>
<dbReference type="EMBL" id="LVYI01000007">
    <property type="protein sequence ID" value="OAP57614.1"/>
    <property type="molecule type" value="Genomic_DNA"/>
</dbReference>
<dbReference type="OrthoDB" id="10070927at2759"/>
<dbReference type="Pfam" id="PF24245">
    <property type="entry name" value="INO80F"/>
    <property type="match status" value="1"/>
</dbReference>
<dbReference type="GO" id="GO:0005634">
    <property type="term" value="C:nucleus"/>
    <property type="evidence" value="ECO:0007669"/>
    <property type="project" value="UniProtKB-SubCell"/>
</dbReference>
<dbReference type="SUPFAM" id="SSF47095">
    <property type="entry name" value="HMG-box"/>
    <property type="match status" value="1"/>
</dbReference>
<feature type="compositionally biased region" description="Polar residues" evidence="4">
    <location>
        <begin position="154"/>
        <end position="168"/>
    </location>
</feature>
<keyword evidence="7" id="KW-1185">Reference proteome</keyword>
<proteinExistence type="predicted"/>
<feature type="DNA-binding region" description="HMG box" evidence="3">
    <location>
        <begin position="276"/>
        <end position="342"/>
    </location>
</feature>
<evidence type="ECO:0000256" key="2">
    <source>
        <dbReference type="ARBA" id="ARBA00023242"/>
    </source>
</evidence>
<feature type="compositionally biased region" description="Polar residues" evidence="4">
    <location>
        <begin position="199"/>
        <end position="208"/>
    </location>
</feature>
<evidence type="ECO:0000256" key="3">
    <source>
        <dbReference type="PROSITE-ProRule" id="PRU00267"/>
    </source>
</evidence>
<organism evidence="6 7">
    <name type="scientific">Fonsecaea erecta</name>
    <dbReference type="NCBI Taxonomy" id="1367422"/>
    <lineage>
        <taxon>Eukaryota</taxon>
        <taxon>Fungi</taxon>
        <taxon>Dikarya</taxon>
        <taxon>Ascomycota</taxon>
        <taxon>Pezizomycotina</taxon>
        <taxon>Eurotiomycetes</taxon>
        <taxon>Chaetothyriomycetidae</taxon>
        <taxon>Chaetothyriales</taxon>
        <taxon>Herpotrichiellaceae</taxon>
        <taxon>Fonsecaea</taxon>
    </lineage>
</organism>
<evidence type="ECO:0000256" key="1">
    <source>
        <dbReference type="ARBA" id="ARBA00004123"/>
    </source>
</evidence>
<feature type="region of interest" description="Disordered" evidence="4">
    <location>
        <begin position="111"/>
        <end position="280"/>
    </location>
</feature>
<accession>A0A178ZCU4</accession>
<dbReference type="InterPro" id="IPR009071">
    <property type="entry name" value="HMG_box_dom"/>
</dbReference>
<keyword evidence="2 3" id="KW-0539">Nucleus</keyword>
<dbReference type="SMART" id="SM00398">
    <property type="entry name" value="HMG"/>
    <property type="match status" value="1"/>
</dbReference>
<dbReference type="GO" id="GO:0003677">
    <property type="term" value="F:DNA binding"/>
    <property type="evidence" value="ECO:0007669"/>
    <property type="project" value="UniProtKB-UniRule"/>
</dbReference>
<dbReference type="GeneID" id="30012520"/>
<dbReference type="RefSeq" id="XP_018690981.1">
    <property type="nucleotide sequence ID" value="XM_018839860.1"/>
</dbReference>
<feature type="compositionally biased region" description="Polar residues" evidence="4">
    <location>
        <begin position="175"/>
        <end position="190"/>
    </location>
</feature>
<feature type="compositionally biased region" description="Acidic residues" evidence="4">
    <location>
        <begin position="127"/>
        <end position="142"/>
    </location>
</feature>
<evidence type="ECO:0000256" key="4">
    <source>
        <dbReference type="SAM" id="MobiDB-lite"/>
    </source>
</evidence>
<feature type="compositionally biased region" description="Low complexity" evidence="4">
    <location>
        <begin position="209"/>
        <end position="224"/>
    </location>
</feature>
<dbReference type="AlphaFoldDB" id="A0A178ZCU4"/>
<evidence type="ECO:0000313" key="7">
    <source>
        <dbReference type="Proteomes" id="UP000078343"/>
    </source>
</evidence>
<name>A0A178ZCU4_9EURO</name>